<proteinExistence type="predicted"/>
<name>A0ACB9GEK1_CICIN</name>
<evidence type="ECO:0000313" key="1">
    <source>
        <dbReference type="EMBL" id="KAI3781897.1"/>
    </source>
</evidence>
<reference evidence="1 2" key="2">
    <citation type="journal article" date="2022" name="Mol. Ecol. Resour.">
        <title>The genomes of chicory, endive, great burdock and yacon provide insights into Asteraceae paleo-polyploidization history and plant inulin production.</title>
        <authorList>
            <person name="Fan W."/>
            <person name="Wang S."/>
            <person name="Wang H."/>
            <person name="Wang A."/>
            <person name="Jiang F."/>
            <person name="Liu H."/>
            <person name="Zhao H."/>
            <person name="Xu D."/>
            <person name="Zhang Y."/>
        </authorList>
    </citation>
    <scope>NUCLEOTIDE SEQUENCE [LARGE SCALE GENOMIC DNA]</scope>
    <source>
        <strain evidence="2">cv. Punajuju</strain>
        <tissue evidence="1">Leaves</tissue>
    </source>
</reference>
<sequence>MVPPLQLIAITYTISRPSPISSTLYLPKISIFSKFSRLKKSFYLSALAPPRKFFEHRQFCPIQPTMIQHPEVNTNLEVNKNPPRNNPSTIPMNRGTTHIFYKTRMCQKFLEGNCKNGDTCTFAHGSKDLREPPPNWPDLVKDNRGQNWNDDQRIIHQMRICHKFVKTGECPYGEKCNFLHESPAKFKAETARTRESSVIKIQTMVDRGQPNGLLNNLNAIKVNTVSNDPNATFWKTRICSKWETTGQCVFGDKCHFAHGIAELNTPVARMEGDGSNAASSVHFPATELPPSDSAMAVPLPQGQGKGFAKLKLSHKKINRIYGDWIDDDEDEQDY</sequence>
<evidence type="ECO:0000313" key="2">
    <source>
        <dbReference type="Proteomes" id="UP001055811"/>
    </source>
</evidence>
<keyword evidence="2" id="KW-1185">Reference proteome</keyword>
<dbReference type="EMBL" id="CM042010">
    <property type="protein sequence ID" value="KAI3781897.1"/>
    <property type="molecule type" value="Genomic_DNA"/>
</dbReference>
<accession>A0ACB9GEK1</accession>
<reference evidence="2" key="1">
    <citation type="journal article" date="2022" name="Mol. Ecol. Resour.">
        <title>The genomes of chicory, endive, great burdock and yacon provide insights into Asteraceae palaeo-polyploidization history and plant inulin production.</title>
        <authorList>
            <person name="Fan W."/>
            <person name="Wang S."/>
            <person name="Wang H."/>
            <person name="Wang A."/>
            <person name="Jiang F."/>
            <person name="Liu H."/>
            <person name="Zhao H."/>
            <person name="Xu D."/>
            <person name="Zhang Y."/>
        </authorList>
    </citation>
    <scope>NUCLEOTIDE SEQUENCE [LARGE SCALE GENOMIC DNA]</scope>
    <source>
        <strain evidence="2">cv. Punajuju</strain>
    </source>
</reference>
<dbReference type="Proteomes" id="UP001055811">
    <property type="component" value="Linkage Group LG02"/>
</dbReference>
<protein>
    <submittedName>
        <fullName evidence="1">Uncharacterized protein</fullName>
    </submittedName>
</protein>
<gene>
    <name evidence="1" type="ORF">L2E82_11925</name>
</gene>
<comment type="caution">
    <text evidence="1">The sequence shown here is derived from an EMBL/GenBank/DDBJ whole genome shotgun (WGS) entry which is preliminary data.</text>
</comment>
<organism evidence="1 2">
    <name type="scientific">Cichorium intybus</name>
    <name type="common">Chicory</name>
    <dbReference type="NCBI Taxonomy" id="13427"/>
    <lineage>
        <taxon>Eukaryota</taxon>
        <taxon>Viridiplantae</taxon>
        <taxon>Streptophyta</taxon>
        <taxon>Embryophyta</taxon>
        <taxon>Tracheophyta</taxon>
        <taxon>Spermatophyta</taxon>
        <taxon>Magnoliopsida</taxon>
        <taxon>eudicotyledons</taxon>
        <taxon>Gunneridae</taxon>
        <taxon>Pentapetalae</taxon>
        <taxon>asterids</taxon>
        <taxon>campanulids</taxon>
        <taxon>Asterales</taxon>
        <taxon>Asteraceae</taxon>
        <taxon>Cichorioideae</taxon>
        <taxon>Cichorieae</taxon>
        <taxon>Cichoriinae</taxon>
        <taxon>Cichorium</taxon>
    </lineage>
</organism>